<name>A0A8R1EB63_CAEJA</name>
<reference evidence="1" key="2">
    <citation type="submission" date="2022-06" db="UniProtKB">
        <authorList>
            <consortium name="EnsemblMetazoa"/>
        </authorList>
    </citation>
    <scope>IDENTIFICATION</scope>
    <source>
        <strain evidence="1">DF5081</strain>
    </source>
</reference>
<sequence>MSIKFIQNNSLDEKINKQWNGRIMKKYTNSKDLTGRSQKRKANLKYLRLDHYKESAARSSNYILQELHPVQDQRRYIRHGTRLDKSELPNDTKYPIKLMRDHKLTELIVRDLHIQNKHIGTEHLATGQIGDKNVYRMSTVNRKEVQNILLSQHSHHTASDDPDLSRTSA</sequence>
<accession>A0A8R1EB63</accession>
<dbReference type="EnsemblMetazoa" id="CJA32540.1">
    <property type="protein sequence ID" value="CJA32540.1"/>
    <property type="gene ID" value="WBGene00208387"/>
</dbReference>
<dbReference type="AlphaFoldDB" id="A0A8R1EB63"/>
<keyword evidence="2" id="KW-1185">Reference proteome</keyword>
<protein>
    <submittedName>
        <fullName evidence="1">Uncharacterized protein</fullName>
    </submittedName>
</protein>
<dbReference type="Proteomes" id="UP000005237">
    <property type="component" value="Unassembled WGS sequence"/>
</dbReference>
<organism evidence="1 2">
    <name type="scientific">Caenorhabditis japonica</name>
    <dbReference type="NCBI Taxonomy" id="281687"/>
    <lineage>
        <taxon>Eukaryota</taxon>
        <taxon>Metazoa</taxon>
        <taxon>Ecdysozoa</taxon>
        <taxon>Nematoda</taxon>
        <taxon>Chromadorea</taxon>
        <taxon>Rhabditida</taxon>
        <taxon>Rhabditina</taxon>
        <taxon>Rhabditomorpha</taxon>
        <taxon>Rhabditoidea</taxon>
        <taxon>Rhabditidae</taxon>
        <taxon>Peloderinae</taxon>
        <taxon>Caenorhabditis</taxon>
    </lineage>
</organism>
<proteinExistence type="predicted"/>
<reference evidence="2" key="1">
    <citation type="submission" date="2010-08" db="EMBL/GenBank/DDBJ databases">
        <authorList>
            <consortium name="Caenorhabditis japonica Sequencing Consortium"/>
            <person name="Wilson R.K."/>
        </authorList>
    </citation>
    <scope>NUCLEOTIDE SEQUENCE [LARGE SCALE GENOMIC DNA]</scope>
    <source>
        <strain evidence="2">DF5081</strain>
    </source>
</reference>
<evidence type="ECO:0000313" key="1">
    <source>
        <dbReference type="EnsemblMetazoa" id="CJA32540.1"/>
    </source>
</evidence>
<evidence type="ECO:0000313" key="2">
    <source>
        <dbReference type="Proteomes" id="UP000005237"/>
    </source>
</evidence>